<dbReference type="Proteomes" id="UP000610760">
    <property type="component" value="Unassembled WGS sequence"/>
</dbReference>
<accession>A0A926E4R1</accession>
<sequence>MSSLKNIKEKVECFWGERHPIPKQSGRIFHYYLSIDTQKYAVYERSRGADRVVAAHDKMVLVQKNSNKNQLILYPYYQNRFIFHKIYLSEKQFPNLIKGSNVLLCLFLPYMRQVRSGQYIKSVRLVVITDKAQIYHNCPARNKKFDGFSLAGDNLLFEESVIWDLPGRKYPVQNPTESDLERFYPNLPTECYRYHPMLNTDNEFQDRYGNGGFGKNTIVFENGRAVRVPRFYIHDRSVESNPFHFIGSGEKDHKMSLLATYRSNVTAGVRTCIFATSDGGRTWYCKYEFADLGEYEFRQGHAESFGKNVGNPIQNAGYDKNYKGELQLLKRKLIVPSESCKEPTVRIMWDDIGPIESIGTEAQLTLKTEHPHGLTTGNIVALSSNVSEDFSMKWMVNPTVGNNSAGNGLLFKIQVVDDYRISLFELVSSPDNNISCRHVHHINRIKDGWLIGTGEIYPNGWLLYFQMKEADTFSIKNANEEFRIIRLNSTEMSAQRTMGAFLTDSKRPELVYASDHDCLKREKVAICDQRSEKFDRNSTGIFKGYLSDIDNRQQHTVIFEASEPCFYFQELDSMLVFCGQRGQLGLSFDKGISWSKERIRNPVIHYYGANGQRYYFDDCVIFRK</sequence>
<evidence type="ECO:0000313" key="1">
    <source>
        <dbReference type="EMBL" id="MBC8560079.1"/>
    </source>
</evidence>
<protein>
    <submittedName>
        <fullName evidence="1">Uncharacterized protein</fullName>
    </submittedName>
</protein>
<evidence type="ECO:0000313" key="2">
    <source>
        <dbReference type="Proteomes" id="UP000610760"/>
    </source>
</evidence>
<dbReference type="AlphaFoldDB" id="A0A926E4R1"/>
<proteinExistence type="predicted"/>
<gene>
    <name evidence="1" type="ORF">H8710_08370</name>
</gene>
<name>A0A926E4R1_9FIRM</name>
<dbReference type="EMBL" id="JACRSV010000002">
    <property type="protein sequence ID" value="MBC8560079.1"/>
    <property type="molecule type" value="Genomic_DNA"/>
</dbReference>
<comment type="caution">
    <text evidence="1">The sequence shown here is derived from an EMBL/GenBank/DDBJ whole genome shotgun (WGS) entry which is preliminary data.</text>
</comment>
<keyword evidence="2" id="KW-1185">Reference proteome</keyword>
<organism evidence="1 2">
    <name type="scientific">Fumia xinanensis</name>
    <dbReference type="NCBI Taxonomy" id="2763659"/>
    <lineage>
        <taxon>Bacteria</taxon>
        <taxon>Bacillati</taxon>
        <taxon>Bacillota</taxon>
        <taxon>Clostridia</taxon>
        <taxon>Eubacteriales</taxon>
        <taxon>Oscillospiraceae</taxon>
        <taxon>Fumia</taxon>
    </lineage>
</organism>
<reference evidence="1" key="1">
    <citation type="submission" date="2020-08" db="EMBL/GenBank/DDBJ databases">
        <title>Genome public.</title>
        <authorList>
            <person name="Liu C."/>
            <person name="Sun Q."/>
        </authorList>
    </citation>
    <scope>NUCLEOTIDE SEQUENCE</scope>
    <source>
        <strain evidence="1">NSJ-33</strain>
    </source>
</reference>
<dbReference type="RefSeq" id="WP_249295036.1">
    <property type="nucleotide sequence ID" value="NZ_JACRSV010000002.1"/>
</dbReference>